<comment type="similarity">
    <text evidence="1">Belongs to the phosphoglycerate mutase family. BPG-dependent PGAM subfamily.</text>
</comment>
<sequence length="461" mass="53061">MPISVSSTLASASAGSDSHHQQKQMQSSKRSKSVHFATTQELETYRPQLPSHYPTPSFVRPVPQKGSTARRYTIDEVELYFSEDRSEYPVLLGDYAVQKAARRENFVLCGFLETRRVTLGHTSWTTHWAELYPGILMLRKFTDTALRKRSLLPLANCKLAFLDLKEHPVMQMEFFYQGRRDTSVLRFQTKQDLFLWWWSIQVATQVPMEHQLLHKSMSQSTASPFQIKEGTYQVDNVLFPKIMQPVLHPRKKKLQAPRGVTHLIFIRHGETENINFRVCDKDKRLTKRGKQQAKITAKYLNRMLQARGSNTPCVHLVYGGLRRTVETAAVFDDVMPWIANKNECCFLEDGAPKSVDIYQRYEFRESMHKMAFQSICRWDGGDSFVRNPSGEPENFKIAIAHASFIQYCMAQCYNVPKEIVQLGAPISHCSITRIDVRSSDEFVGKFSNLVSHLPLTHQTCE</sequence>
<evidence type="ECO:0000313" key="7">
    <source>
        <dbReference type="Proteomes" id="UP001162060"/>
    </source>
</evidence>
<keyword evidence="2" id="KW-0378">Hydrolase</keyword>
<feature type="compositionally biased region" description="Polar residues" evidence="5">
    <location>
        <begin position="1"/>
        <end position="15"/>
    </location>
</feature>
<dbReference type="SMART" id="SM00855">
    <property type="entry name" value="PGAM"/>
    <property type="match status" value="1"/>
</dbReference>
<dbReference type="GO" id="GO:0005739">
    <property type="term" value="C:mitochondrion"/>
    <property type="evidence" value="ECO:0007669"/>
    <property type="project" value="TreeGrafter"/>
</dbReference>
<dbReference type="CDD" id="cd07067">
    <property type="entry name" value="HP_PGM_like"/>
    <property type="match status" value="1"/>
</dbReference>
<evidence type="ECO:0000256" key="3">
    <source>
        <dbReference type="ARBA" id="ARBA00039765"/>
    </source>
</evidence>
<evidence type="ECO:0000313" key="6">
    <source>
        <dbReference type="EMBL" id="CAK7933820.1"/>
    </source>
</evidence>
<feature type="region of interest" description="Disordered" evidence="5">
    <location>
        <begin position="45"/>
        <end position="65"/>
    </location>
</feature>
<dbReference type="PANTHER" id="PTHR20935">
    <property type="entry name" value="PHOSPHOGLYCERATE MUTASE-RELATED"/>
    <property type="match status" value="1"/>
</dbReference>
<dbReference type="AlphaFoldDB" id="A0AAV1UH26"/>
<organism evidence="6 7">
    <name type="scientific">Peronospora matthiolae</name>
    <dbReference type="NCBI Taxonomy" id="2874970"/>
    <lineage>
        <taxon>Eukaryota</taxon>
        <taxon>Sar</taxon>
        <taxon>Stramenopiles</taxon>
        <taxon>Oomycota</taxon>
        <taxon>Peronosporomycetes</taxon>
        <taxon>Peronosporales</taxon>
        <taxon>Peronosporaceae</taxon>
        <taxon>Peronospora</taxon>
    </lineage>
</organism>
<dbReference type="InterPro" id="IPR051021">
    <property type="entry name" value="Mito_Ser/Thr_phosphatase"/>
</dbReference>
<name>A0AAV1UH26_9STRA</name>
<evidence type="ECO:0000256" key="5">
    <source>
        <dbReference type="SAM" id="MobiDB-lite"/>
    </source>
</evidence>
<evidence type="ECO:0000256" key="4">
    <source>
        <dbReference type="ARBA" id="ARBA00040722"/>
    </source>
</evidence>
<dbReference type="SUPFAM" id="SSF53254">
    <property type="entry name" value="Phosphoglycerate mutase-like"/>
    <property type="match status" value="1"/>
</dbReference>
<dbReference type="GO" id="GO:0004722">
    <property type="term" value="F:protein serine/threonine phosphatase activity"/>
    <property type="evidence" value="ECO:0007669"/>
    <property type="project" value="TreeGrafter"/>
</dbReference>
<evidence type="ECO:0000256" key="1">
    <source>
        <dbReference type="ARBA" id="ARBA00006717"/>
    </source>
</evidence>
<accession>A0AAV1UH26</accession>
<dbReference type="Gene3D" id="3.40.50.1240">
    <property type="entry name" value="Phosphoglycerate mutase-like"/>
    <property type="match status" value="1"/>
</dbReference>
<dbReference type="InterPro" id="IPR013078">
    <property type="entry name" value="His_Pase_superF_clade-1"/>
</dbReference>
<dbReference type="SUPFAM" id="SSF50729">
    <property type="entry name" value="PH domain-like"/>
    <property type="match status" value="1"/>
</dbReference>
<dbReference type="Proteomes" id="UP001162060">
    <property type="component" value="Unassembled WGS sequence"/>
</dbReference>
<dbReference type="Pfam" id="PF00300">
    <property type="entry name" value="His_Phos_1"/>
    <property type="match status" value="1"/>
</dbReference>
<reference evidence="6" key="1">
    <citation type="submission" date="2024-01" db="EMBL/GenBank/DDBJ databases">
        <authorList>
            <person name="Webb A."/>
        </authorList>
    </citation>
    <scope>NUCLEOTIDE SEQUENCE</scope>
    <source>
        <strain evidence="6">Pm1</strain>
    </source>
</reference>
<evidence type="ECO:0000256" key="2">
    <source>
        <dbReference type="ARBA" id="ARBA00022801"/>
    </source>
</evidence>
<dbReference type="GO" id="GO:0090141">
    <property type="term" value="P:positive regulation of mitochondrial fission"/>
    <property type="evidence" value="ECO:0007669"/>
    <property type="project" value="TreeGrafter"/>
</dbReference>
<proteinExistence type="inferred from homology"/>
<dbReference type="PANTHER" id="PTHR20935:SF0">
    <property type="entry name" value="SERINE_THREONINE-PROTEIN PHOSPHATASE PGAM5, MITOCHONDRIAL"/>
    <property type="match status" value="1"/>
</dbReference>
<dbReference type="InterPro" id="IPR029033">
    <property type="entry name" value="His_PPase_superfam"/>
</dbReference>
<protein>
    <recommendedName>
        <fullName evidence="3">Serine/threonine-protein phosphatase PGAM5, mitochondrial</fullName>
    </recommendedName>
    <alternativeName>
        <fullName evidence="4">Serine/threonine-protein phosphatase Pgam5, mitochondrial</fullName>
    </alternativeName>
</protein>
<dbReference type="EMBL" id="CAKLBY020000195">
    <property type="protein sequence ID" value="CAK7933820.1"/>
    <property type="molecule type" value="Genomic_DNA"/>
</dbReference>
<feature type="region of interest" description="Disordered" evidence="5">
    <location>
        <begin position="1"/>
        <end position="33"/>
    </location>
</feature>
<gene>
    <name evidence="6" type="ORF">PM001_LOCUS18970</name>
</gene>
<comment type="caution">
    <text evidence="6">The sequence shown here is derived from an EMBL/GenBank/DDBJ whole genome shotgun (WGS) entry which is preliminary data.</text>
</comment>